<keyword evidence="1" id="KW-0472">Membrane</keyword>
<dbReference type="EMBL" id="QVTE01000043">
    <property type="protein sequence ID" value="RFU67530.1"/>
    <property type="molecule type" value="Genomic_DNA"/>
</dbReference>
<keyword evidence="1" id="KW-0812">Transmembrane</keyword>
<dbReference type="AlphaFoldDB" id="A0A372LLP2"/>
<feature type="transmembrane region" description="Helical" evidence="1">
    <location>
        <begin position="12"/>
        <end position="32"/>
    </location>
</feature>
<accession>A0A372LLP2</accession>
<name>A0A372LLP2_9BACI</name>
<dbReference type="SUPFAM" id="SSF51445">
    <property type="entry name" value="(Trans)glycosidases"/>
    <property type="match status" value="1"/>
</dbReference>
<dbReference type="InterPro" id="IPR017853">
    <property type="entry name" value="GH"/>
</dbReference>
<sequence length="1082" mass="124643">MKKLSKTEWKFLGFILLILAVLTSPFWLWHLAPEHKLNTLIVDKTVPDTSYREHKGFTWILNNGRYVKPDGTSFSESEDYIGYQPERKQQKEMPASLKEYQLIYLSDQYGVYENDISTNNGNNRSRKITGGLTVDEIEKIKNGLLSSGHKTLVAEFNVFASPTGSRAREEMSNLLNVDWTGWTGRYFQDLGNDEVPDWLKKNYTQSKEKKWSFSGSGLVFINQEGFIEVITEEELNDEGLRFSLTDSGQDLLDTELNAQYKYWFDIINPRNPDEVVAEYELPIGQEAAARVKVLGIPLTFPAIIHHRNAKYTSYYFSGDFADEKEVPAIYQTKGLNTWKKHIGAKDSFYWTAYVPLMNAILDRGLHKVAEQEKVEVKKVNGVSVNSQTDNRYMQILKNGKWENVLIKGVNMGIAKPDSFPGETAIKKEEYYRWFKQIGDMNANAIRIYTLHPPGFYEALYEYNQTAEKPLYLFHGIWMNEEDLVTEKNVFSDKLTKDFQSDIKQIVDVIHGNGDIPPRPGHASGSYKHDISSYILGYILGIEWDPEAVQQSNIKNPAVTSFDGAYFQTANASPFENWLASMMDFTTQYEVDKYKWQHSMSFTNWTTTDLLNHPAEPSVNEDMVAINPNHIKKKNTFQAGLFASYHIYPYYPDFMNYEKKYINYVDHLGKKNSYEGYLHDLINAHEMPVLVAEFGVPASRGLTHRNPFGFNQGLHSEEEQGTLNRQLFESIVHEKYAGGLVFTWQDEWFKRTWNTMDFDNPDRRPFWSNVQTNEQHFGVLAFEPGKRGQATYPDGNISEWKINNIEPFYENKDPKSILKEMYVSSDEAYVHIRLDYRKTIDWDKYKTLVLFDTIPGQGQKKIKLNGIPSFTLKNGIDFVAKLDGPKQSKLLVDSYYDSFYYQYAESLKMIPSVPYAAKKDNGHFHPIRLALNKAITIPSTNETIPFQGYETGVLKFGNGNPHSKDYDSLTDISISNDKQIVEMRIPWAMLNLKDPSLKEAMGDLWKSGLESKITIKGITIAAVVMDEGNLSSSLPQYKRDPFSLGPLKSYDWNAWEEARYFERLKDSYFIMKDAYKNASVKED</sequence>
<evidence type="ECO:0000313" key="3">
    <source>
        <dbReference type="Proteomes" id="UP000264541"/>
    </source>
</evidence>
<gene>
    <name evidence="2" type="ORF">D0469_14890</name>
</gene>
<reference evidence="2 3" key="1">
    <citation type="submission" date="2018-08" db="EMBL/GenBank/DDBJ databases">
        <title>Bacillus chawlae sp. nov., Bacillus glennii sp. nov., and Bacillus saganii sp. nov. Isolated from the Vehicle Assembly Building at Kennedy Space Center where the Viking Spacecraft were Assembled.</title>
        <authorList>
            <person name="Seuylemezian A."/>
            <person name="Vaishampayan P."/>
        </authorList>
    </citation>
    <scope>NUCLEOTIDE SEQUENCE [LARGE SCALE GENOMIC DNA]</scope>
    <source>
        <strain evidence="2 3">V47-23a</strain>
    </source>
</reference>
<evidence type="ECO:0008006" key="4">
    <source>
        <dbReference type="Google" id="ProtNLM"/>
    </source>
</evidence>
<dbReference type="Gene3D" id="3.20.20.80">
    <property type="entry name" value="Glycosidases"/>
    <property type="match status" value="2"/>
</dbReference>
<keyword evidence="3" id="KW-1185">Reference proteome</keyword>
<proteinExistence type="predicted"/>
<organism evidence="2 3">
    <name type="scientific">Peribacillus saganii</name>
    <dbReference type="NCBI Taxonomy" id="2303992"/>
    <lineage>
        <taxon>Bacteria</taxon>
        <taxon>Bacillati</taxon>
        <taxon>Bacillota</taxon>
        <taxon>Bacilli</taxon>
        <taxon>Bacillales</taxon>
        <taxon>Bacillaceae</taxon>
        <taxon>Peribacillus</taxon>
    </lineage>
</organism>
<keyword evidence="1" id="KW-1133">Transmembrane helix</keyword>
<evidence type="ECO:0000313" key="2">
    <source>
        <dbReference type="EMBL" id="RFU67530.1"/>
    </source>
</evidence>
<comment type="caution">
    <text evidence="2">The sequence shown here is derived from an EMBL/GenBank/DDBJ whole genome shotgun (WGS) entry which is preliminary data.</text>
</comment>
<dbReference type="OrthoDB" id="916275at2"/>
<dbReference type="Proteomes" id="UP000264541">
    <property type="component" value="Unassembled WGS sequence"/>
</dbReference>
<dbReference type="RefSeq" id="WP_117327526.1">
    <property type="nucleotide sequence ID" value="NZ_QVTE01000043.1"/>
</dbReference>
<protein>
    <recommendedName>
        <fullName evidence="4">Family 2 glycosyl transferase</fullName>
    </recommendedName>
</protein>
<evidence type="ECO:0000256" key="1">
    <source>
        <dbReference type="SAM" id="Phobius"/>
    </source>
</evidence>